<gene>
    <name evidence="6" type="ORF">DFH08DRAFT_1016619</name>
</gene>
<feature type="compositionally biased region" description="Low complexity" evidence="3">
    <location>
        <begin position="608"/>
        <end position="631"/>
    </location>
</feature>
<dbReference type="EMBL" id="JARIHO010000003">
    <property type="protein sequence ID" value="KAJ7364330.1"/>
    <property type="molecule type" value="Genomic_DNA"/>
</dbReference>
<comment type="caution">
    <text evidence="6">The sequence shown here is derived from an EMBL/GenBank/DDBJ whole genome shotgun (WGS) entry which is preliminary data.</text>
</comment>
<feature type="compositionally biased region" description="Low complexity" evidence="3">
    <location>
        <begin position="929"/>
        <end position="942"/>
    </location>
</feature>
<feature type="compositionally biased region" description="Low complexity" evidence="3">
    <location>
        <begin position="991"/>
        <end position="1011"/>
    </location>
</feature>
<dbReference type="SUPFAM" id="SSF117281">
    <property type="entry name" value="Kelch motif"/>
    <property type="match status" value="1"/>
</dbReference>
<proteinExistence type="predicted"/>
<evidence type="ECO:0008006" key="8">
    <source>
        <dbReference type="Google" id="ProtNLM"/>
    </source>
</evidence>
<organism evidence="6 7">
    <name type="scientific">Mycena albidolilacea</name>
    <dbReference type="NCBI Taxonomy" id="1033008"/>
    <lineage>
        <taxon>Eukaryota</taxon>
        <taxon>Fungi</taxon>
        <taxon>Dikarya</taxon>
        <taxon>Basidiomycota</taxon>
        <taxon>Agaricomycotina</taxon>
        <taxon>Agaricomycetes</taxon>
        <taxon>Agaricomycetidae</taxon>
        <taxon>Agaricales</taxon>
        <taxon>Marasmiineae</taxon>
        <taxon>Mycenaceae</taxon>
        <taxon>Mycena</taxon>
    </lineage>
</organism>
<feature type="region of interest" description="Disordered" evidence="3">
    <location>
        <begin position="713"/>
        <end position="816"/>
    </location>
</feature>
<feature type="compositionally biased region" description="Basic and acidic residues" evidence="3">
    <location>
        <begin position="632"/>
        <end position="641"/>
    </location>
</feature>
<evidence type="ECO:0000256" key="2">
    <source>
        <dbReference type="ARBA" id="ARBA00022737"/>
    </source>
</evidence>
<feature type="chain" id="PRO_5042020691" description="Galactose oxidase" evidence="5">
    <location>
        <begin position="17"/>
        <end position="1074"/>
    </location>
</feature>
<keyword evidence="4" id="KW-0812">Transmembrane</keyword>
<name>A0AAD7F3U3_9AGAR</name>
<keyword evidence="5" id="KW-0732">Signal</keyword>
<dbReference type="Proteomes" id="UP001218218">
    <property type="component" value="Unassembled WGS sequence"/>
</dbReference>
<feature type="compositionally biased region" description="Basic and acidic residues" evidence="3">
    <location>
        <begin position="1012"/>
        <end position="1022"/>
    </location>
</feature>
<dbReference type="InterPro" id="IPR015915">
    <property type="entry name" value="Kelch-typ_b-propeller"/>
</dbReference>
<feature type="region of interest" description="Disordered" evidence="3">
    <location>
        <begin position="603"/>
        <end position="641"/>
    </location>
</feature>
<feature type="region of interest" description="Disordered" evidence="3">
    <location>
        <begin position="347"/>
        <end position="435"/>
    </location>
</feature>
<protein>
    <recommendedName>
        <fullName evidence="8">Galactose oxidase</fullName>
    </recommendedName>
</protein>
<keyword evidence="4" id="KW-1133">Transmembrane helix</keyword>
<keyword evidence="1" id="KW-0880">Kelch repeat</keyword>
<feature type="compositionally biased region" description="Polar residues" evidence="3">
    <location>
        <begin position="752"/>
        <end position="770"/>
    </location>
</feature>
<dbReference type="Pfam" id="PF24681">
    <property type="entry name" value="Kelch_KLHDC2_KLHL20_DRC7"/>
    <property type="match status" value="1"/>
</dbReference>
<evidence type="ECO:0000256" key="5">
    <source>
        <dbReference type="SAM" id="SignalP"/>
    </source>
</evidence>
<dbReference type="Gene3D" id="2.120.10.80">
    <property type="entry name" value="Kelch-type beta propeller"/>
    <property type="match status" value="2"/>
</dbReference>
<evidence type="ECO:0000256" key="1">
    <source>
        <dbReference type="ARBA" id="ARBA00022441"/>
    </source>
</evidence>
<evidence type="ECO:0000256" key="4">
    <source>
        <dbReference type="SAM" id="Phobius"/>
    </source>
</evidence>
<feature type="signal peptide" evidence="5">
    <location>
        <begin position="1"/>
        <end position="16"/>
    </location>
</feature>
<feature type="compositionally biased region" description="Gly residues" evidence="3">
    <location>
        <begin position="396"/>
        <end position="423"/>
    </location>
</feature>
<feature type="region of interest" description="Disordered" evidence="3">
    <location>
        <begin position="479"/>
        <end position="501"/>
    </location>
</feature>
<feature type="region of interest" description="Disordered" evidence="3">
    <location>
        <begin position="830"/>
        <end position="1074"/>
    </location>
</feature>
<evidence type="ECO:0000256" key="3">
    <source>
        <dbReference type="SAM" id="MobiDB-lite"/>
    </source>
</evidence>
<sequence length="1074" mass="111594">MTFLFYIALLISAVHSYTPAPRWGQATSIITSSLFIQGGKQDEFNAFSYTSAQAVGDLLYLPLDKSFSVDSPPWVLVSDHTNSSQSQGPAVAWHTLSAYSNSLLLLFGGMPSPVVPIATGVDSAWLLDVFNRLVPQFKQEDSGWASEPMRRIHHAAVSAITGKVYIFGGEAADGSASSFADHYVFDPDGQTFTALPTDNAPPGLTGHAAIILPNGQILIFGGLASGGLLDFSTIYIFDTNTNTWSTQTVSSSTVPHGRRGFAYTLLDDNAILIHGGCDAVLQNTYSDGYIYNITTTNWTSVPALEALGQRRDHFAVPYGGQVIIGFGYGQNAPANASLSVFDPASQTFQPFFTPPPPDTPIATTIPLPSASDTGIGGSGSHSPTGTLSSVHPTSTGEGGGGGTGGGSNPGGGNNGGGGGGGGGDDGKQPQSRTSRTTTIAVATVLAVAALVAAGLGAVWYMRRQRYHRWSEGGVGGVFSPLADEEGGPGGPGASGRPSPARMYDAPPPEKGLVGGAVEAVGTTLGTWTAWAAGALGVGAVVGAGTAAATRERQQRRDMLADEDTRDFGWYDAGDDRSSRLGRLRQGSGGSTWSLMSVFRPKARREGSEASGMSGMSFGSRPPMSRGGSLLGHHGELSEKDPFSDTMYRDAAAVGGAGVLAAAAARPTSYRQASYASNVSMGSNYIDPFADPISEQDIAGPGALLLNTNHGGYSRTGPLSPVTEISRLSSSSGSAAQQGSQSGSSNDHGVLSPFSTISRSSFGFTSNSHQGSPALPVGASPATTPGLPSSLPPRTQPRASSILDMKPQAPQQPIRRSDTWWARFAAKSLLDRRSSRGSATGVAVPEFRDPHPPPQRLGFVTEETPSVLRERSDGSDASASARAGAGPVYGRGPGHGKSMSSIQTQQTADSAAIERLGGNVDVMLRGNRQSGSTSTRGSTTTHGESVDEGPSRRSWIPTTEEEGPTYISPVEMVPASSFGLPSEPSSPPPSRAVPESRPTLSTNSSGSSGSVVDRIKAYERRMSQDVSPAPPSPITKQREERPRKKADHARLVARPSLFVANPDHRAGQGSGDSQA</sequence>
<evidence type="ECO:0000313" key="7">
    <source>
        <dbReference type="Proteomes" id="UP001218218"/>
    </source>
</evidence>
<feature type="compositionally biased region" description="Polar residues" evidence="3">
    <location>
        <begin position="380"/>
        <end position="391"/>
    </location>
</feature>
<accession>A0AAD7F3U3</accession>
<keyword evidence="2" id="KW-0677">Repeat</keyword>
<keyword evidence="7" id="KW-1185">Reference proteome</keyword>
<dbReference type="PANTHER" id="PTHR46093">
    <property type="entry name" value="ACYL-COA-BINDING DOMAIN-CONTAINING PROTEIN 5"/>
    <property type="match status" value="1"/>
</dbReference>
<feature type="compositionally biased region" description="Polar residues" evidence="3">
    <location>
        <begin position="897"/>
        <end position="908"/>
    </location>
</feature>
<feature type="transmembrane region" description="Helical" evidence="4">
    <location>
        <begin position="439"/>
        <end position="460"/>
    </location>
</feature>
<dbReference type="AlphaFoldDB" id="A0AAD7F3U3"/>
<evidence type="ECO:0000313" key="6">
    <source>
        <dbReference type="EMBL" id="KAJ7364330.1"/>
    </source>
</evidence>
<feature type="compositionally biased region" description="Low complexity" evidence="3">
    <location>
        <begin position="874"/>
        <end position="885"/>
    </location>
</feature>
<keyword evidence="4" id="KW-0472">Membrane</keyword>
<reference evidence="6" key="1">
    <citation type="submission" date="2023-03" db="EMBL/GenBank/DDBJ databases">
        <title>Massive genome expansion in bonnet fungi (Mycena s.s.) driven by repeated elements and novel gene families across ecological guilds.</title>
        <authorList>
            <consortium name="Lawrence Berkeley National Laboratory"/>
            <person name="Harder C.B."/>
            <person name="Miyauchi S."/>
            <person name="Viragh M."/>
            <person name="Kuo A."/>
            <person name="Thoen E."/>
            <person name="Andreopoulos B."/>
            <person name="Lu D."/>
            <person name="Skrede I."/>
            <person name="Drula E."/>
            <person name="Henrissat B."/>
            <person name="Morin E."/>
            <person name="Kohler A."/>
            <person name="Barry K."/>
            <person name="LaButti K."/>
            <person name="Morin E."/>
            <person name="Salamov A."/>
            <person name="Lipzen A."/>
            <person name="Mereny Z."/>
            <person name="Hegedus B."/>
            <person name="Baldrian P."/>
            <person name="Stursova M."/>
            <person name="Weitz H."/>
            <person name="Taylor A."/>
            <person name="Grigoriev I.V."/>
            <person name="Nagy L.G."/>
            <person name="Martin F."/>
            <person name="Kauserud H."/>
        </authorList>
    </citation>
    <scope>NUCLEOTIDE SEQUENCE</scope>
    <source>
        <strain evidence="6">CBHHK002</strain>
    </source>
</reference>
<feature type="compositionally biased region" description="Low complexity" evidence="3">
    <location>
        <begin position="728"/>
        <end position="744"/>
    </location>
</feature>
<dbReference type="PANTHER" id="PTHR46093:SF18">
    <property type="entry name" value="FIBRONECTIN TYPE-III DOMAIN-CONTAINING PROTEIN"/>
    <property type="match status" value="1"/>
</dbReference>